<dbReference type="EMBL" id="JACIGY010000003">
    <property type="protein sequence ID" value="MBB4412370.1"/>
    <property type="molecule type" value="Genomic_DNA"/>
</dbReference>
<evidence type="ECO:0000313" key="6">
    <source>
        <dbReference type="Proteomes" id="UP000576087"/>
    </source>
</evidence>
<evidence type="ECO:0000313" key="2">
    <source>
        <dbReference type="EMBL" id="MBB4412370.1"/>
    </source>
</evidence>
<organism evidence="1 4">
    <name type="scientific">Aliirhizobium cellulosilyticum</name>
    <dbReference type="NCBI Taxonomy" id="393664"/>
    <lineage>
        <taxon>Bacteria</taxon>
        <taxon>Pseudomonadati</taxon>
        <taxon>Pseudomonadota</taxon>
        <taxon>Alphaproteobacteria</taxon>
        <taxon>Hyphomicrobiales</taxon>
        <taxon>Rhizobiaceae</taxon>
        <taxon>Aliirhizobium</taxon>
    </lineage>
</organism>
<evidence type="ECO:0000313" key="5">
    <source>
        <dbReference type="Proteomes" id="UP000524535"/>
    </source>
</evidence>
<proteinExistence type="predicted"/>
<dbReference type="PROSITE" id="PS51257">
    <property type="entry name" value="PROKAR_LIPOPROTEIN"/>
    <property type="match status" value="1"/>
</dbReference>
<dbReference type="AlphaFoldDB" id="A0A7W6SAD9"/>
<dbReference type="Proteomes" id="UP000520770">
    <property type="component" value="Unassembled WGS sequence"/>
</dbReference>
<sequence>MSKVNSRRPEIYSISVSAGGLLLMAAALSSCVTESGTQSKENDLAAAGFVVRPANTPARQAMLNRLPPNKFLTRTKGDNVSYVYADPVSCKCIYVGSQTAYNAYRQARQQERIANKQLWAAQTYADARWNWGLWGPNQFSNFDGPWGPGYGW</sequence>
<accession>A0A7W6SAD9</accession>
<protein>
    <recommendedName>
        <fullName evidence="7">Lipoprotein</fullName>
    </recommendedName>
</protein>
<evidence type="ECO:0000313" key="3">
    <source>
        <dbReference type="EMBL" id="MBB4447002.1"/>
    </source>
</evidence>
<evidence type="ECO:0008006" key="7">
    <source>
        <dbReference type="Google" id="ProtNLM"/>
    </source>
</evidence>
<dbReference type="Proteomes" id="UP000576087">
    <property type="component" value="Unassembled WGS sequence"/>
</dbReference>
<name>A0A7W6SAD9_9HYPH</name>
<dbReference type="RefSeq" id="WP_210303673.1">
    <property type="nucleotide sequence ID" value="NZ_JACIGW010000003.1"/>
</dbReference>
<dbReference type="EMBL" id="JACIGW010000003">
    <property type="protein sequence ID" value="MBB4349408.1"/>
    <property type="molecule type" value="Genomic_DNA"/>
</dbReference>
<gene>
    <name evidence="2" type="ORF">GGE31_002883</name>
    <name evidence="1" type="ORF">GGE33_003170</name>
    <name evidence="3" type="ORF">GGE35_002824</name>
</gene>
<dbReference type="Proteomes" id="UP000524535">
    <property type="component" value="Unassembled WGS sequence"/>
</dbReference>
<comment type="caution">
    <text evidence="1">The sequence shown here is derived from an EMBL/GenBank/DDBJ whole genome shotgun (WGS) entry which is preliminary data.</text>
</comment>
<evidence type="ECO:0000313" key="4">
    <source>
        <dbReference type="Proteomes" id="UP000520770"/>
    </source>
</evidence>
<dbReference type="EMBL" id="JACIHM010000003">
    <property type="protein sequence ID" value="MBB4447002.1"/>
    <property type="molecule type" value="Genomic_DNA"/>
</dbReference>
<reference evidence="4 5" key="1">
    <citation type="submission" date="2020-08" db="EMBL/GenBank/DDBJ databases">
        <title>Genomic Encyclopedia of Type Strains, Phase IV (KMG-V): Genome sequencing to study the core and pangenomes of soil and plant-associated prokaryotes.</title>
        <authorList>
            <person name="Whitman W."/>
        </authorList>
    </citation>
    <scope>NUCLEOTIDE SEQUENCE [LARGE SCALE GENOMIC DNA]</scope>
    <source>
        <strain evidence="2 5">SEMIA 444</strain>
        <strain evidence="1 4">SEMIA 448</strain>
        <strain evidence="3 6">SEMIA 452</strain>
    </source>
</reference>
<evidence type="ECO:0000313" key="1">
    <source>
        <dbReference type="EMBL" id="MBB4349408.1"/>
    </source>
</evidence>
<keyword evidence="5" id="KW-1185">Reference proteome</keyword>